<reference evidence="3" key="3">
    <citation type="submission" date="2015-06" db="UniProtKB">
        <authorList>
            <consortium name="EnsemblMetazoa"/>
        </authorList>
    </citation>
    <scope>IDENTIFICATION</scope>
</reference>
<protein>
    <submittedName>
        <fullName evidence="2 3">Uncharacterized protein</fullName>
    </submittedName>
</protein>
<accession>R7TBN6</accession>
<dbReference type="EMBL" id="KB311823">
    <property type="protein sequence ID" value="ELT88511.1"/>
    <property type="molecule type" value="Genomic_DNA"/>
</dbReference>
<proteinExistence type="predicted"/>
<reference evidence="2 4" key="2">
    <citation type="journal article" date="2013" name="Nature">
        <title>Insights into bilaterian evolution from three spiralian genomes.</title>
        <authorList>
            <person name="Simakov O."/>
            <person name="Marletaz F."/>
            <person name="Cho S.J."/>
            <person name="Edsinger-Gonzales E."/>
            <person name="Havlak P."/>
            <person name="Hellsten U."/>
            <person name="Kuo D.H."/>
            <person name="Larsson T."/>
            <person name="Lv J."/>
            <person name="Arendt D."/>
            <person name="Savage R."/>
            <person name="Osoegawa K."/>
            <person name="de Jong P."/>
            <person name="Grimwood J."/>
            <person name="Chapman J.A."/>
            <person name="Shapiro H."/>
            <person name="Aerts A."/>
            <person name="Otillar R.P."/>
            <person name="Terry A.Y."/>
            <person name="Boore J.L."/>
            <person name="Grigoriev I.V."/>
            <person name="Lindberg D.R."/>
            <person name="Seaver E.C."/>
            <person name="Weisblat D.A."/>
            <person name="Putnam N.H."/>
            <person name="Rokhsar D.S."/>
        </authorList>
    </citation>
    <scope>NUCLEOTIDE SEQUENCE</scope>
    <source>
        <strain evidence="2 4">I ESC-2004</strain>
    </source>
</reference>
<evidence type="ECO:0000313" key="2">
    <source>
        <dbReference type="EMBL" id="ELT88511.1"/>
    </source>
</evidence>
<evidence type="ECO:0000313" key="3">
    <source>
        <dbReference type="EnsemblMetazoa" id="CapteP206227"/>
    </source>
</evidence>
<organism evidence="2">
    <name type="scientific">Capitella teleta</name>
    <name type="common">Polychaete worm</name>
    <dbReference type="NCBI Taxonomy" id="283909"/>
    <lineage>
        <taxon>Eukaryota</taxon>
        <taxon>Metazoa</taxon>
        <taxon>Spiralia</taxon>
        <taxon>Lophotrochozoa</taxon>
        <taxon>Annelida</taxon>
        <taxon>Polychaeta</taxon>
        <taxon>Sedentaria</taxon>
        <taxon>Scolecida</taxon>
        <taxon>Capitellidae</taxon>
        <taxon>Capitella</taxon>
    </lineage>
</organism>
<evidence type="ECO:0000256" key="1">
    <source>
        <dbReference type="SAM" id="MobiDB-lite"/>
    </source>
</evidence>
<sequence>MPTNKYHASPRGAHLPVQLKQTRRVLGVSWVFGQPYAVKIARITLVAFRSVFIMFGSWPNLYHVLVDSFFRRSKGKSKSHTKKPRASTGMSKTDTAADAPNCNGETVATSLAKTATKFVNAVTDCLLKGKSLRFSTTPPAASASRACAWTKDVSPCRFWRQSTKPSNSQHHPCNMCCWVHRDGRVRHHPLLGRRLSELTSFPLLKLRSELAIVQHRLVHVISVATGVAAMNTPSLMQGTIAPFQGESLTPTDATL</sequence>
<feature type="region of interest" description="Disordered" evidence="1">
    <location>
        <begin position="75"/>
        <end position="98"/>
    </location>
</feature>
<gene>
    <name evidence="2" type="ORF">CAPTEDRAFT_206227</name>
</gene>
<feature type="compositionally biased region" description="Basic residues" evidence="1">
    <location>
        <begin position="75"/>
        <end position="85"/>
    </location>
</feature>
<keyword evidence="4" id="KW-1185">Reference proteome</keyword>
<dbReference type="EnsemblMetazoa" id="CapteT206227">
    <property type="protein sequence ID" value="CapteP206227"/>
    <property type="gene ID" value="CapteG206227"/>
</dbReference>
<dbReference type="EMBL" id="AMQN01015353">
    <property type="status" value="NOT_ANNOTATED_CDS"/>
    <property type="molecule type" value="Genomic_DNA"/>
</dbReference>
<name>R7TBN6_CAPTE</name>
<evidence type="ECO:0000313" key="4">
    <source>
        <dbReference type="Proteomes" id="UP000014760"/>
    </source>
</evidence>
<reference evidence="4" key="1">
    <citation type="submission" date="2012-12" db="EMBL/GenBank/DDBJ databases">
        <authorList>
            <person name="Hellsten U."/>
            <person name="Grimwood J."/>
            <person name="Chapman J.A."/>
            <person name="Shapiro H."/>
            <person name="Aerts A."/>
            <person name="Otillar R.P."/>
            <person name="Terry A.Y."/>
            <person name="Boore J.L."/>
            <person name="Simakov O."/>
            <person name="Marletaz F."/>
            <person name="Cho S.-J."/>
            <person name="Edsinger-Gonzales E."/>
            <person name="Havlak P."/>
            <person name="Kuo D.-H."/>
            <person name="Larsson T."/>
            <person name="Lv J."/>
            <person name="Arendt D."/>
            <person name="Savage R."/>
            <person name="Osoegawa K."/>
            <person name="de Jong P."/>
            <person name="Lindberg D.R."/>
            <person name="Seaver E.C."/>
            <person name="Weisblat D.A."/>
            <person name="Putnam N.H."/>
            <person name="Grigoriev I.V."/>
            <person name="Rokhsar D.S."/>
        </authorList>
    </citation>
    <scope>NUCLEOTIDE SEQUENCE</scope>
    <source>
        <strain evidence="4">I ESC-2004</strain>
    </source>
</reference>
<dbReference type="HOGENOM" id="CLU_1090890_0_0_1"/>
<dbReference type="AlphaFoldDB" id="R7TBN6"/>
<dbReference type="Proteomes" id="UP000014760">
    <property type="component" value="Unassembled WGS sequence"/>
</dbReference>